<feature type="transmembrane region" description="Helical" evidence="1">
    <location>
        <begin position="66"/>
        <end position="89"/>
    </location>
</feature>
<accession>A0AAX0WRR9</accession>
<sequence length="202" mass="22733">MPEFDVMVTDYILAVICSIFAVSLFKKNKQTLNLLWVLFFSSIAVGAVMGGTVHGICSAETRLCQILWTGSLLAIGITAASCWMIGVVLWRGEEELGLWSLCVFVLFMIYALILLFVSQNFLITIINYVPPLIFLLIIVSRKYIQTQDYNFLLITLGIILSFVAAVFQQAQIGINPYYFNYNSTYHLLEGIALFLIYIGAKK</sequence>
<gene>
    <name evidence="2" type="ORF">A6J39_008115</name>
</gene>
<feature type="transmembrane region" description="Helical" evidence="1">
    <location>
        <begin position="6"/>
        <end position="25"/>
    </location>
</feature>
<protein>
    <submittedName>
        <fullName evidence="2">Uncharacterized protein</fullName>
    </submittedName>
</protein>
<feature type="transmembrane region" description="Helical" evidence="1">
    <location>
        <begin position="151"/>
        <end position="171"/>
    </location>
</feature>
<name>A0AAX0WRR9_9GAMM</name>
<evidence type="ECO:0000256" key="1">
    <source>
        <dbReference type="SAM" id="Phobius"/>
    </source>
</evidence>
<keyword evidence="1" id="KW-1133">Transmembrane helix</keyword>
<feature type="transmembrane region" description="Helical" evidence="1">
    <location>
        <begin position="121"/>
        <end position="139"/>
    </location>
</feature>
<reference evidence="2" key="1">
    <citation type="submission" date="2017-12" db="EMBL/GenBank/DDBJ databases">
        <title>FDA dAtabase for Regulatory Grade micrObial Sequences (FDA-ARGOS): Supporting development and validation of Infectious Disease Dx tests.</title>
        <authorList>
            <person name="Kerrigan L."/>
            <person name="Tallon L.J."/>
            <person name="Sadzewicz L."/>
            <person name="Sengamalay N."/>
            <person name="Ott S."/>
            <person name="Godinez A."/>
            <person name="Nagaraj S."/>
            <person name="Vavikolanu K."/>
            <person name="Vyas G."/>
            <person name="Nadendla S."/>
            <person name="Aluvathingal J."/>
            <person name="Sichtig H."/>
        </authorList>
    </citation>
    <scope>NUCLEOTIDE SEQUENCE [LARGE SCALE GENOMIC DNA]</scope>
    <source>
        <strain evidence="2">FDAARGOS_200</strain>
    </source>
</reference>
<comment type="caution">
    <text evidence="2">The sequence shown here is derived from an EMBL/GenBank/DDBJ whole genome shotgun (WGS) entry which is preliminary data.</text>
</comment>
<feature type="transmembrane region" description="Helical" evidence="1">
    <location>
        <begin position="96"/>
        <end position="115"/>
    </location>
</feature>
<evidence type="ECO:0000313" key="2">
    <source>
        <dbReference type="EMBL" id="PNL61181.1"/>
    </source>
</evidence>
<dbReference type="GeneID" id="98066477"/>
<keyword evidence="3" id="KW-1185">Reference proteome</keyword>
<proteinExistence type="predicted"/>
<feature type="transmembrane region" description="Helical" evidence="1">
    <location>
        <begin position="183"/>
        <end position="200"/>
    </location>
</feature>
<dbReference type="Pfam" id="PF22285">
    <property type="entry name" value="DUF6962"/>
    <property type="match status" value="1"/>
</dbReference>
<dbReference type="RefSeq" id="WP_019235527.1">
    <property type="nucleotide sequence ID" value="NZ_CAAAHR010000017.1"/>
</dbReference>
<evidence type="ECO:0000313" key="3">
    <source>
        <dbReference type="Proteomes" id="UP000192511"/>
    </source>
</evidence>
<dbReference type="Proteomes" id="UP000192511">
    <property type="component" value="Unassembled WGS sequence"/>
</dbReference>
<keyword evidence="1" id="KW-0472">Membrane</keyword>
<dbReference type="AlphaFoldDB" id="A0AAX0WRR9"/>
<dbReference type="EMBL" id="NBTX02000004">
    <property type="protein sequence ID" value="PNL61181.1"/>
    <property type="molecule type" value="Genomic_DNA"/>
</dbReference>
<dbReference type="InterPro" id="IPR054235">
    <property type="entry name" value="DUF6962"/>
</dbReference>
<keyword evidence="1" id="KW-0812">Transmembrane</keyword>
<organism evidence="2 3">
    <name type="scientific">Legionella anisa</name>
    <dbReference type="NCBI Taxonomy" id="28082"/>
    <lineage>
        <taxon>Bacteria</taxon>
        <taxon>Pseudomonadati</taxon>
        <taxon>Pseudomonadota</taxon>
        <taxon>Gammaproteobacteria</taxon>
        <taxon>Legionellales</taxon>
        <taxon>Legionellaceae</taxon>
        <taxon>Legionella</taxon>
    </lineage>
</organism>
<feature type="transmembrane region" description="Helical" evidence="1">
    <location>
        <begin position="32"/>
        <end position="54"/>
    </location>
</feature>